<organism evidence="12">
    <name type="scientific">Klebsiella pneumoniae</name>
    <dbReference type="NCBI Taxonomy" id="573"/>
    <lineage>
        <taxon>Bacteria</taxon>
        <taxon>Pseudomonadati</taxon>
        <taxon>Pseudomonadota</taxon>
        <taxon>Gammaproteobacteria</taxon>
        <taxon>Enterobacterales</taxon>
        <taxon>Enterobacteriaceae</taxon>
        <taxon>Klebsiella/Raoultella group</taxon>
        <taxon>Klebsiella</taxon>
        <taxon>Klebsiella pneumoniae complex</taxon>
    </lineage>
</organism>
<dbReference type="Gene3D" id="3.10.20.410">
    <property type="match status" value="1"/>
</dbReference>
<gene>
    <name evidence="12" type="primary">papC</name>
    <name evidence="12" type="ORF">NGKP54_PROKKA_03166</name>
</gene>
<evidence type="ECO:0000256" key="4">
    <source>
        <dbReference type="ARBA" id="ARBA00022452"/>
    </source>
</evidence>
<comment type="similarity">
    <text evidence="2 9">Belongs to the fimbrial export usher family.</text>
</comment>
<dbReference type="InterPro" id="IPR025949">
    <property type="entry name" value="PapC-like_C"/>
</dbReference>
<evidence type="ECO:0000256" key="8">
    <source>
        <dbReference type="ARBA" id="ARBA00023237"/>
    </source>
</evidence>
<dbReference type="AlphaFoldDB" id="A0A8D6Q2Z8"/>
<evidence type="ECO:0000256" key="6">
    <source>
        <dbReference type="ARBA" id="ARBA00022729"/>
    </source>
</evidence>
<accession>A0A8D6Q2Z8</accession>
<evidence type="ECO:0000256" key="1">
    <source>
        <dbReference type="ARBA" id="ARBA00004571"/>
    </source>
</evidence>
<sequence length="779" mass="85219">MPGEYPLTLRLNKIELAEHIISFIPPDNDPKGSEVCLTPFIVKTLGIKEELKDKLIWWHNNQCLGLESLEGMTATADLGSGILYLNIPQAYLEYTADNWDPPSRWDEGISGLLFDYNLNASNVRQQKGSSQQSISGNGTTGLNLGPWRFRADWQGDYEHTGGPARNTRQNWEWSRFYLYRAVLPLRAKLMLGENYLPSTMFDSFRFTGASLSTDDAQLPPNLRGYAPEVTGIAKTNAKVTISQQGRVLYESSVPAGPFRIQDLSDSVSGKLDVKVQEQDGSVTSWQVDTASIPYLSRPGLVRYKVSAGKPSDYNHKTEGPGFATGEFSWGVSNGWSLYGGGLFAGDYNALSIGIGRDLLILGAISADITHSRAILPNQSEKLGNSYRLSYSKRFDEYDSQVTFAGYRFSEQDFMSMSQYLNARYHAASTSGNGKELYTISVNKQFRDLNVSTYLNYSHQTYWDRPANDTWSGSLATYFDVGHFHNISLGLSATRTQYNGKNDDGIFLNLSLPWGTEGSLDYSGQSGRGGSSHSVGWYDRIDSNNSYRISAGVTEEGNTTGNGYFTHNGDLAQLSVNTSFQDAEYNAIGLSLQGGATATLHGAALHRMNSTGGTRLMVDTAGISDVPVRGYGGITKSNIFGKAVVSDVNSYYRSNVTIDLDELANDVDATRSVIEDTLTEGAIGYRKFGLLAGQKAMAAIRLADNSAPPFGATVTNSDRIQTGIIGDDGHVWLTGLQPGGILMVNWSGVTQCRITLPDPLPTDINTTLLLPCIRNNNVIH</sequence>
<dbReference type="SUPFAM" id="SSF141729">
    <property type="entry name" value="FimD N-terminal domain-like"/>
    <property type="match status" value="1"/>
</dbReference>
<dbReference type="Pfam" id="PF13954">
    <property type="entry name" value="PapC_N"/>
    <property type="match status" value="1"/>
</dbReference>
<evidence type="ECO:0000259" key="10">
    <source>
        <dbReference type="Pfam" id="PF13953"/>
    </source>
</evidence>
<evidence type="ECO:0000256" key="7">
    <source>
        <dbReference type="ARBA" id="ARBA00023136"/>
    </source>
</evidence>
<dbReference type="InterPro" id="IPR043142">
    <property type="entry name" value="PapC-like_C_sf"/>
</dbReference>
<feature type="domain" description="PapC-like C-terminal" evidence="10">
    <location>
        <begin position="698"/>
        <end position="754"/>
    </location>
</feature>
<proteinExistence type="inferred from homology"/>
<evidence type="ECO:0000256" key="2">
    <source>
        <dbReference type="ARBA" id="ARBA00008064"/>
    </source>
</evidence>
<keyword evidence="4" id="KW-1134">Transmembrane beta strand</keyword>
<keyword evidence="7 9" id="KW-0472">Membrane</keyword>
<dbReference type="PANTHER" id="PTHR30451:SF10">
    <property type="entry name" value="OUTER MEMBRANE USHER PROTEIN YFCU-RELATED"/>
    <property type="match status" value="1"/>
</dbReference>
<dbReference type="GO" id="GO:0009297">
    <property type="term" value="P:pilus assembly"/>
    <property type="evidence" value="ECO:0007669"/>
    <property type="project" value="InterPro"/>
</dbReference>
<evidence type="ECO:0000259" key="11">
    <source>
        <dbReference type="Pfam" id="PF13954"/>
    </source>
</evidence>
<dbReference type="NCBIfam" id="NF011812">
    <property type="entry name" value="PRK15284.1"/>
    <property type="match status" value="1"/>
</dbReference>
<name>A0A8D6Q2Z8_KLEPN</name>
<reference evidence="12" key="1">
    <citation type="submission" date="2020-04" db="EMBL/GenBank/DDBJ databases">
        <authorList>
            <person name="Naeem R."/>
            <person name="Antony C."/>
            <person name="Guan Q."/>
        </authorList>
    </citation>
    <scope>NUCLEOTIDE SEQUENCE</scope>
    <source>
        <strain evidence="12">NGKP54</strain>
    </source>
</reference>
<dbReference type="GO" id="GO:0015473">
    <property type="term" value="F:fimbrial usher porin activity"/>
    <property type="evidence" value="ECO:0007669"/>
    <property type="project" value="InterPro"/>
</dbReference>
<protein>
    <submittedName>
        <fullName evidence="12">Outer membrane usher protein PapC</fullName>
    </submittedName>
</protein>
<keyword evidence="3 9" id="KW-0813">Transport</keyword>
<evidence type="ECO:0000256" key="9">
    <source>
        <dbReference type="RuleBase" id="RU003884"/>
    </source>
</evidence>
<dbReference type="InterPro" id="IPR025885">
    <property type="entry name" value="PapC_N"/>
</dbReference>
<dbReference type="InterPro" id="IPR037224">
    <property type="entry name" value="PapC_N_sf"/>
</dbReference>
<dbReference type="Gene3D" id="2.60.40.3110">
    <property type="match status" value="1"/>
</dbReference>
<evidence type="ECO:0000313" key="12">
    <source>
        <dbReference type="EMBL" id="CAB3558947.1"/>
    </source>
</evidence>
<dbReference type="InterPro" id="IPR018030">
    <property type="entry name" value="Fimbrial_membr_usher_CS"/>
</dbReference>
<dbReference type="GO" id="GO:0009279">
    <property type="term" value="C:cell outer membrane"/>
    <property type="evidence" value="ECO:0007669"/>
    <property type="project" value="UniProtKB-SubCell"/>
</dbReference>
<dbReference type="Pfam" id="PF00577">
    <property type="entry name" value="Usher"/>
    <property type="match status" value="1"/>
</dbReference>
<keyword evidence="6" id="KW-0732">Signal</keyword>
<keyword evidence="8 9" id="KW-0998">Cell outer membrane</keyword>
<dbReference type="InterPro" id="IPR000015">
    <property type="entry name" value="Fimb_usher"/>
</dbReference>
<keyword evidence="9" id="KW-1029">Fimbrium biogenesis</keyword>
<dbReference type="Gene3D" id="2.60.40.2610">
    <property type="entry name" value="Outer membrane usher protein FimD, plug domain"/>
    <property type="match status" value="1"/>
</dbReference>
<feature type="domain" description="PapC N-terminal" evidence="11">
    <location>
        <begin position="1"/>
        <end position="120"/>
    </location>
</feature>
<dbReference type="PANTHER" id="PTHR30451">
    <property type="entry name" value="OUTER MEMBRANE USHER PROTEIN"/>
    <property type="match status" value="1"/>
</dbReference>
<dbReference type="Pfam" id="PF13953">
    <property type="entry name" value="PapC_C"/>
    <property type="match status" value="1"/>
</dbReference>
<evidence type="ECO:0000256" key="5">
    <source>
        <dbReference type="ARBA" id="ARBA00022692"/>
    </source>
</evidence>
<evidence type="ECO:0000256" key="3">
    <source>
        <dbReference type="ARBA" id="ARBA00022448"/>
    </source>
</evidence>
<keyword evidence="5 9" id="KW-0812">Transmembrane</keyword>
<dbReference type="EMBL" id="LR793264">
    <property type="protein sequence ID" value="CAB3558947.1"/>
    <property type="molecule type" value="Genomic_DNA"/>
</dbReference>
<dbReference type="PROSITE" id="PS01151">
    <property type="entry name" value="FIMBRIAL_USHER"/>
    <property type="match status" value="1"/>
</dbReference>
<comment type="subcellular location">
    <subcellularLocation>
        <location evidence="1 9">Cell outer membrane</location>
        <topology evidence="1 9">Multi-pass membrane protein</topology>
    </subcellularLocation>
</comment>
<dbReference type="Gene3D" id="2.60.40.2070">
    <property type="match status" value="1"/>
</dbReference>
<dbReference type="InterPro" id="IPR042186">
    <property type="entry name" value="FimD_plug_dom"/>
</dbReference>